<keyword evidence="1" id="KW-0472">Membrane</keyword>
<dbReference type="EMBL" id="PVNS01000003">
    <property type="protein sequence ID" value="PRO66637.1"/>
    <property type="molecule type" value="Genomic_DNA"/>
</dbReference>
<accession>A0A2P6MK30</accession>
<feature type="transmembrane region" description="Helical" evidence="1">
    <location>
        <begin position="6"/>
        <end position="28"/>
    </location>
</feature>
<gene>
    <name evidence="2" type="ORF">C6I21_04655</name>
</gene>
<dbReference type="AlphaFoldDB" id="A0A2P6MK30"/>
<name>A0A2P6MK30_ALKUR</name>
<comment type="caution">
    <text evidence="2">The sequence shown here is derived from an EMBL/GenBank/DDBJ whole genome shotgun (WGS) entry which is preliminary data.</text>
</comment>
<organism evidence="2 3">
    <name type="scientific">Alkalicoccus urumqiensis</name>
    <name type="common">Bacillus urumqiensis</name>
    <dbReference type="NCBI Taxonomy" id="1548213"/>
    <lineage>
        <taxon>Bacteria</taxon>
        <taxon>Bacillati</taxon>
        <taxon>Bacillota</taxon>
        <taxon>Bacilli</taxon>
        <taxon>Bacillales</taxon>
        <taxon>Bacillaceae</taxon>
        <taxon>Alkalicoccus</taxon>
    </lineage>
</organism>
<feature type="transmembrane region" description="Helical" evidence="1">
    <location>
        <begin position="74"/>
        <end position="99"/>
    </location>
</feature>
<proteinExistence type="predicted"/>
<evidence type="ECO:0000256" key="1">
    <source>
        <dbReference type="SAM" id="Phobius"/>
    </source>
</evidence>
<feature type="transmembrane region" description="Helical" evidence="1">
    <location>
        <begin position="40"/>
        <end position="62"/>
    </location>
</feature>
<keyword evidence="3" id="KW-1185">Reference proteome</keyword>
<dbReference type="RefSeq" id="WP_105958273.1">
    <property type="nucleotide sequence ID" value="NZ_PVNS01000003.1"/>
</dbReference>
<dbReference type="OrthoDB" id="9990680at2"/>
<evidence type="ECO:0000313" key="3">
    <source>
        <dbReference type="Proteomes" id="UP000243650"/>
    </source>
</evidence>
<evidence type="ECO:0000313" key="2">
    <source>
        <dbReference type="EMBL" id="PRO66637.1"/>
    </source>
</evidence>
<sequence>MDFTEFGMLVSGFLALGLYTICMFDFPLRRARHLTENFTGIARLIYMMYGLFFAAAAIWFGITLTRFAGMYASAFGGAAALAAGTFVFLFFAAATLSVVDRRSTSEAALLELNK</sequence>
<keyword evidence="1" id="KW-1133">Transmembrane helix</keyword>
<reference evidence="2 3" key="1">
    <citation type="submission" date="2018-03" db="EMBL/GenBank/DDBJ databases">
        <title>Bacillus urumqiensis sp. nov., a moderately haloalkaliphilic bacterium isolated from a salt lake.</title>
        <authorList>
            <person name="Zhao B."/>
            <person name="Liao Z."/>
        </authorList>
    </citation>
    <scope>NUCLEOTIDE SEQUENCE [LARGE SCALE GENOMIC DNA]</scope>
    <source>
        <strain evidence="2 3">BZ-SZ-XJ18</strain>
    </source>
</reference>
<dbReference type="Proteomes" id="UP000243650">
    <property type="component" value="Unassembled WGS sequence"/>
</dbReference>
<protein>
    <submittedName>
        <fullName evidence="2">Uncharacterized protein</fullName>
    </submittedName>
</protein>
<keyword evidence="1" id="KW-0812">Transmembrane</keyword>